<dbReference type="InterPro" id="IPR014729">
    <property type="entry name" value="Rossmann-like_a/b/a_fold"/>
</dbReference>
<dbReference type="RefSeq" id="WP_343965019.1">
    <property type="nucleotide sequence ID" value="NZ_BAAAHK010000003.1"/>
</dbReference>
<feature type="domain" description="UspA" evidence="2">
    <location>
        <begin position="8"/>
        <end position="143"/>
    </location>
</feature>
<dbReference type="SUPFAM" id="SSF52402">
    <property type="entry name" value="Adenine nucleotide alpha hydrolases-like"/>
    <property type="match status" value="2"/>
</dbReference>
<comment type="caution">
    <text evidence="3">The sequence shown here is derived from an EMBL/GenBank/DDBJ whole genome shotgun (WGS) entry which is preliminary data.</text>
</comment>
<comment type="similarity">
    <text evidence="1">Belongs to the universal stress protein A family.</text>
</comment>
<feature type="domain" description="UspA" evidence="2">
    <location>
        <begin position="154"/>
        <end position="290"/>
    </location>
</feature>
<protein>
    <submittedName>
        <fullName evidence="3">Universal stress protein</fullName>
    </submittedName>
</protein>
<keyword evidence="4" id="KW-1185">Reference proteome</keyword>
<evidence type="ECO:0000313" key="4">
    <source>
        <dbReference type="Proteomes" id="UP001500542"/>
    </source>
</evidence>
<dbReference type="CDD" id="cd23659">
    <property type="entry name" value="USP_At3g01520-like"/>
    <property type="match status" value="1"/>
</dbReference>
<organism evidence="3 4">
    <name type="scientific">Kribbella koreensis</name>
    <dbReference type="NCBI Taxonomy" id="57909"/>
    <lineage>
        <taxon>Bacteria</taxon>
        <taxon>Bacillati</taxon>
        <taxon>Actinomycetota</taxon>
        <taxon>Actinomycetes</taxon>
        <taxon>Propionibacteriales</taxon>
        <taxon>Kribbellaceae</taxon>
        <taxon>Kribbella</taxon>
    </lineage>
</organism>
<accession>A0ABN1PG79</accession>
<evidence type="ECO:0000259" key="2">
    <source>
        <dbReference type="Pfam" id="PF00582"/>
    </source>
</evidence>
<sequence length="290" mass="30444">MTTGQKYVLVGYDGSPAAKKATQWAAAEAVRRHAELRLVHVLGLPMVSSPMGFAVPIETEPLRAAAKRLLREVVEELHAEHPGLTVRVGAEFGGTAPTLLQEATNAQLAVVGSRGLGEFRDLVSGSVSAHVATHATCPVVVVPAQWEPGGRGEVAVGIDGSATSTAAVDFAFEQAQARNLPLTAVMAWHDPVRTGPGDLLPLVYDLDALEQESAAVLAEAVAGHAEKYPDVTVRRELVRGHADDVLIDAARSAELLVVGSRGRGAFRGLLLGSTSRSLVHYAPCPVAVVR</sequence>
<dbReference type="Proteomes" id="UP001500542">
    <property type="component" value="Unassembled WGS sequence"/>
</dbReference>
<reference evidence="3 4" key="1">
    <citation type="journal article" date="2019" name="Int. J. Syst. Evol. Microbiol.">
        <title>The Global Catalogue of Microorganisms (GCM) 10K type strain sequencing project: providing services to taxonomists for standard genome sequencing and annotation.</title>
        <authorList>
            <consortium name="The Broad Institute Genomics Platform"/>
            <consortium name="The Broad Institute Genome Sequencing Center for Infectious Disease"/>
            <person name="Wu L."/>
            <person name="Ma J."/>
        </authorList>
    </citation>
    <scope>NUCLEOTIDE SEQUENCE [LARGE SCALE GENOMIC DNA]</scope>
    <source>
        <strain evidence="3 4">JCM 10977</strain>
    </source>
</reference>
<name>A0ABN1PG79_9ACTN</name>
<dbReference type="InterPro" id="IPR006016">
    <property type="entry name" value="UspA"/>
</dbReference>
<evidence type="ECO:0000313" key="3">
    <source>
        <dbReference type="EMBL" id="GAA0927730.1"/>
    </source>
</evidence>
<dbReference type="EMBL" id="BAAAHK010000003">
    <property type="protein sequence ID" value="GAA0927730.1"/>
    <property type="molecule type" value="Genomic_DNA"/>
</dbReference>
<dbReference type="PRINTS" id="PR01438">
    <property type="entry name" value="UNVRSLSTRESS"/>
</dbReference>
<dbReference type="Pfam" id="PF00582">
    <property type="entry name" value="Usp"/>
    <property type="match status" value="2"/>
</dbReference>
<dbReference type="PANTHER" id="PTHR46553">
    <property type="entry name" value="ADENINE NUCLEOTIDE ALPHA HYDROLASES-LIKE SUPERFAMILY PROTEIN"/>
    <property type="match status" value="1"/>
</dbReference>
<dbReference type="Gene3D" id="3.40.50.620">
    <property type="entry name" value="HUPs"/>
    <property type="match status" value="2"/>
</dbReference>
<gene>
    <name evidence="3" type="ORF">GCM10009554_08830</name>
</gene>
<dbReference type="InterPro" id="IPR006015">
    <property type="entry name" value="Universal_stress_UspA"/>
</dbReference>
<dbReference type="PANTHER" id="PTHR46553:SF3">
    <property type="entry name" value="ADENINE NUCLEOTIDE ALPHA HYDROLASES-LIKE SUPERFAMILY PROTEIN"/>
    <property type="match status" value="1"/>
</dbReference>
<proteinExistence type="inferred from homology"/>
<evidence type="ECO:0000256" key="1">
    <source>
        <dbReference type="ARBA" id="ARBA00008791"/>
    </source>
</evidence>